<dbReference type="AlphaFoldDB" id="A0A6C0AUZ9"/>
<proteinExistence type="predicted"/>
<keyword evidence="1" id="KW-1133">Transmembrane helix</keyword>
<organism evidence="2">
    <name type="scientific">viral metagenome</name>
    <dbReference type="NCBI Taxonomy" id="1070528"/>
    <lineage>
        <taxon>unclassified sequences</taxon>
        <taxon>metagenomes</taxon>
        <taxon>organismal metagenomes</taxon>
    </lineage>
</organism>
<keyword evidence="1" id="KW-0472">Membrane</keyword>
<evidence type="ECO:0000256" key="1">
    <source>
        <dbReference type="SAM" id="Phobius"/>
    </source>
</evidence>
<dbReference type="EMBL" id="MN738751">
    <property type="protein sequence ID" value="QHS83293.1"/>
    <property type="molecule type" value="Genomic_DNA"/>
</dbReference>
<sequence length="150" mass="17109">MLDIYMSEQTIVGFNSNDFFYVSAQENNIMPTDASCVTILSEADENKYTQDNGETIDYDFETQCADLADEGITQGSDTIRNGMPCFRRELCRNKQYADNIYKKQGNHSGSEEKYNDSLDMFNFTLLNTVNLTLGIGLIIYLIYRNRKIAA</sequence>
<name>A0A6C0AUZ9_9ZZZZ</name>
<feature type="transmembrane region" description="Helical" evidence="1">
    <location>
        <begin position="120"/>
        <end position="143"/>
    </location>
</feature>
<accession>A0A6C0AUZ9</accession>
<keyword evidence="1" id="KW-0812">Transmembrane</keyword>
<evidence type="ECO:0000313" key="2">
    <source>
        <dbReference type="EMBL" id="QHS83293.1"/>
    </source>
</evidence>
<reference evidence="2" key="1">
    <citation type="journal article" date="2020" name="Nature">
        <title>Giant virus diversity and host interactions through global metagenomics.</title>
        <authorList>
            <person name="Schulz F."/>
            <person name="Roux S."/>
            <person name="Paez-Espino D."/>
            <person name="Jungbluth S."/>
            <person name="Walsh D.A."/>
            <person name="Denef V.J."/>
            <person name="McMahon K.D."/>
            <person name="Konstantinidis K.T."/>
            <person name="Eloe-Fadrosh E.A."/>
            <person name="Kyrpides N.C."/>
            <person name="Woyke T."/>
        </authorList>
    </citation>
    <scope>NUCLEOTIDE SEQUENCE</scope>
    <source>
        <strain evidence="2">GVMAG-S-ERX555943-30</strain>
    </source>
</reference>
<protein>
    <submittedName>
        <fullName evidence="2">Uncharacterized protein</fullName>
    </submittedName>
</protein>